<dbReference type="GeneID" id="108817175"/>
<dbReference type="FunFam" id="3.40.47.10:FF:000014">
    <property type="entry name" value="Chalcone synthase 1"/>
    <property type="match status" value="1"/>
</dbReference>
<evidence type="ECO:0000259" key="2">
    <source>
        <dbReference type="Pfam" id="PF02797"/>
    </source>
</evidence>
<organism evidence="3 4">
    <name type="scientific">Raphanus sativus</name>
    <name type="common">Radish</name>
    <name type="synonym">Raphanus raphanistrum var. sativus</name>
    <dbReference type="NCBI Taxonomy" id="3726"/>
    <lineage>
        <taxon>Eukaryota</taxon>
        <taxon>Viridiplantae</taxon>
        <taxon>Streptophyta</taxon>
        <taxon>Embryophyta</taxon>
        <taxon>Tracheophyta</taxon>
        <taxon>Spermatophyta</taxon>
        <taxon>Magnoliopsida</taxon>
        <taxon>eudicotyledons</taxon>
        <taxon>Gunneridae</taxon>
        <taxon>Pentapetalae</taxon>
        <taxon>rosids</taxon>
        <taxon>malvids</taxon>
        <taxon>Brassicales</taxon>
        <taxon>Brassicaceae</taxon>
        <taxon>Brassiceae</taxon>
        <taxon>Raphanus</taxon>
    </lineage>
</organism>
<comment type="similarity">
    <text evidence="1">Belongs to the thiolase-like superfamily. Chalcone/stilbene synthases family.</text>
</comment>
<evidence type="ECO:0000313" key="4">
    <source>
        <dbReference type="RefSeq" id="XP_018445313.1"/>
    </source>
</evidence>
<dbReference type="InterPro" id="IPR011141">
    <property type="entry name" value="Polyketide_synthase_type-III"/>
</dbReference>
<reference evidence="4 5" key="2">
    <citation type="submission" date="2025-04" db="UniProtKB">
        <authorList>
            <consortium name="RefSeq"/>
        </authorList>
    </citation>
    <scope>IDENTIFICATION</scope>
    <source>
        <tissue evidence="4 5">Leaf</tissue>
    </source>
</reference>
<dbReference type="InterPro" id="IPR016039">
    <property type="entry name" value="Thiolase-like"/>
</dbReference>
<evidence type="ECO:0000256" key="1">
    <source>
        <dbReference type="ARBA" id="ARBA00005531"/>
    </source>
</evidence>
<gene>
    <name evidence="4" type="primary">LOC108817175</name>
    <name evidence="5" type="synonym">LOC130508393</name>
</gene>
<dbReference type="AlphaFoldDB" id="A0A6J0KCN4"/>
<dbReference type="KEGG" id="rsz:108817175"/>
<dbReference type="OrthoDB" id="1614829at2759"/>
<dbReference type="PANTHER" id="PTHR11877:SF10">
    <property type="entry name" value="TYPE III POLYKETIDE SYNTHASE B"/>
    <property type="match status" value="1"/>
</dbReference>
<dbReference type="GO" id="GO:0016747">
    <property type="term" value="F:acyltransferase activity, transferring groups other than amino-acyl groups"/>
    <property type="evidence" value="ECO:0007669"/>
    <property type="project" value="InterPro"/>
</dbReference>
<dbReference type="Gene3D" id="3.40.47.10">
    <property type="match status" value="1"/>
</dbReference>
<feature type="domain" description="Chalcone/stilbene synthase C-terminal" evidence="2">
    <location>
        <begin position="14"/>
        <end position="145"/>
    </location>
</feature>
<sequence length="148" mass="16775">MNDSRKGYMQMKCGRLMEEGINFKLSKELPQIIEDNVENFCKKPIGKAGLTPKDYNQMFWAVHPGGPAILNRMEKRLNLSPDKLSPSRRALMDYGNASSNSIVYVLEYMLEESRKARNMNEGENEWGLILAFGPGVTFEGIVARNLDV</sequence>
<accession>A0A6J0KCN4</accession>
<dbReference type="Proteomes" id="UP000504610">
    <property type="component" value="Chromosome 2"/>
</dbReference>
<dbReference type="RefSeq" id="XP_056859861.1">
    <property type="nucleotide sequence ID" value="XM_057003881.1"/>
</dbReference>
<keyword evidence="3" id="KW-1185">Reference proteome</keyword>
<dbReference type="InterPro" id="IPR012328">
    <property type="entry name" value="Chalcone/stilbene_synt_C"/>
</dbReference>
<evidence type="ECO:0000313" key="3">
    <source>
        <dbReference type="Proteomes" id="UP000504610"/>
    </source>
</evidence>
<name>A0A6J0KCN4_RAPSA</name>
<evidence type="ECO:0000313" key="5">
    <source>
        <dbReference type="RefSeq" id="XP_056859861.1"/>
    </source>
</evidence>
<dbReference type="KEGG" id="rsz:130508393"/>
<dbReference type="GO" id="GO:0030639">
    <property type="term" value="P:polyketide biosynthetic process"/>
    <property type="evidence" value="ECO:0007669"/>
    <property type="project" value="TreeGrafter"/>
</dbReference>
<dbReference type="RefSeq" id="XP_018445313.1">
    <property type="nucleotide sequence ID" value="XM_018589811.2"/>
</dbReference>
<dbReference type="SUPFAM" id="SSF53901">
    <property type="entry name" value="Thiolase-like"/>
    <property type="match status" value="1"/>
</dbReference>
<dbReference type="PANTHER" id="PTHR11877">
    <property type="entry name" value="HYDROXYMETHYLGLUTARYL-COA SYNTHASE"/>
    <property type="match status" value="1"/>
</dbReference>
<reference evidence="3" key="1">
    <citation type="journal article" date="2019" name="Database">
        <title>The radish genome database (RadishGD): an integrated information resource for radish genomics.</title>
        <authorList>
            <person name="Yu H.J."/>
            <person name="Baek S."/>
            <person name="Lee Y.J."/>
            <person name="Cho A."/>
            <person name="Mun J.H."/>
        </authorList>
    </citation>
    <scope>NUCLEOTIDE SEQUENCE [LARGE SCALE GENOMIC DNA]</scope>
    <source>
        <strain evidence="3">cv. WK10039</strain>
    </source>
</reference>
<proteinExistence type="inferred from homology"/>
<dbReference type="Pfam" id="PF02797">
    <property type="entry name" value="Chal_sti_synt_C"/>
    <property type="match status" value="1"/>
</dbReference>
<protein>
    <submittedName>
        <fullName evidence="4 5">Type III polyketide synthase B-like</fullName>
    </submittedName>
</protein>